<reference evidence="8 9" key="1">
    <citation type="submission" date="2018-09" db="EMBL/GenBank/DDBJ databases">
        <authorList>
            <person name="Tagini F."/>
        </authorList>
    </citation>
    <scope>NUCLEOTIDE SEQUENCE [LARGE SCALE GENOMIC DNA]</scope>
    <source>
        <strain evidence="8 9">MK13</strain>
    </source>
</reference>
<evidence type="ECO:0000259" key="7">
    <source>
        <dbReference type="PROSITE" id="PS50850"/>
    </source>
</evidence>
<sequence>MDAPSIETQPGEDKLTLAQWMTVLAMGLGFAVTGADPTIFSSNLVPVREGLHMSTAAAGFAASLATLTLAAAILGAGTLGDVYGKRRMYLLGLVGAIVFGLLAAASPNAVMLMVARALTGVFFAFLLGLSLAIINAVFLPEQRPKAISLFLGTAFLVGAPLPLIGNVLVESLGWRWALVVAPAVALLTIPITIRFVPETFRISDRRIDYPGIAAAGFMLVSVVYGLSRLAHGPAAAAPPLLIGLAAGVFFVWWELRTDHPALDLRIFRAGPFNAAVIAGLAFNFLSAGLILILSYYATVVRGYSLTVLGVLLVLGAAVQAPAAVAAGRMMTRTSERATILFGLGLLTVAAGVFATFGMGTSIVVIGVGIVILTAGLGFIEPPQASVMMSFAPPGLEGSVAAVKPGVGQSAYSLGPTMVTLLAMTFYSARAQERFAGTGVSPTQAAKALEATRAYGGGNLGGVAVLDPGSARSLMATTQEIVVSALRTTSLLMALVPLTAAVAVWLLLPRQLPLEQRAG</sequence>
<organism evidence="8 9">
    <name type="scientific">Mycobacterium innocens</name>
    <dbReference type="NCBI Taxonomy" id="2341083"/>
    <lineage>
        <taxon>Bacteria</taxon>
        <taxon>Bacillati</taxon>
        <taxon>Actinomycetota</taxon>
        <taxon>Actinomycetes</taxon>
        <taxon>Mycobacteriales</taxon>
        <taxon>Mycobacteriaceae</taxon>
        <taxon>Mycobacterium</taxon>
    </lineage>
</organism>
<feature type="transmembrane region" description="Helical" evidence="6">
    <location>
        <begin position="176"/>
        <end position="197"/>
    </location>
</feature>
<evidence type="ECO:0000256" key="2">
    <source>
        <dbReference type="ARBA" id="ARBA00022448"/>
    </source>
</evidence>
<keyword evidence="4 6" id="KW-1133">Transmembrane helix</keyword>
<dbReference type="GO" id="GO:0022857">
    <property type="term" value="F:transmembrane transporter activity"/>
    <property type="evidence" value="ECO:0007669"/>
    <property type="project" value="InterPro"/>
</dbReference>
<dbReference type="EMBL" id="UPHQ01000109">
    <property type="protein sequence ID" value="VBA39184.1"/>
    <property type="molecule type" value="Genomic_DNA"/>
</dbReference>
<evidence type="ECO:0000313" key="9">
    <source>
        <dbReference type="Proteomes" id="UP000267289"/>
    </source>
</evidence>
<keyword evidence="2" id="KW-0813">Transport</keyword>
<evidence type="ECO:0000256" key="3">
    <source>
        <dbReference type="ARBA" id="ARBA00022692"/>
    </source>
</evidence>
<gene>
    <name evidence="8" type="primary">stp_6</name>
    <name evidence="8" type="ORF">LAUMK13_02472</name>
</gene>
<keyword evidence="9" id="KW-1185">Reference proteome</keyword>
<evidence type="ECO:0000256" key="1">
    <source>
        <dbReference type="ARBA" id="ARBA00004651"/>
    </source>
</evidence>
<feature type="transmembrane region" description="Helical" evidence="6">
    <location>
        <begin position="362"/>
        <end position="379"/>
    </location>
</feature>
<dbReference type="Proteomes" id="UP000267289">
    <property type="component" value="Unassembled WGS sequence"/>
</dbReference>
<dbReference type="AlphaFoldDB" id="A0A498Q2Q2"/>
<feature type="transmembrane region" description="Helical" evidence="6">
    <location>
        <begin position="490"/>
        <end position="507"/>
    </location>
</feature>
<dbReference type="RefSeq" id="WP_167470631.1">
    <property type="nucleotide sequence ID" value="NZ_UPHQ01000109.1"/>
</dbReference>
<keyword evidence="5 6" id="KW-0472">Membrane</keyword>
<dbReference type="PROSITE" id="PS50850">
    <property type="entry name" value="MFS"/>
    <property type="match status" value="1"/>
</dbReference>
<evidence type="ECO:0000256" key="6">
    <source>
        <dbReference type="SAM" id="Phobius"/>
    </source>
</evidence>
<accession>A0A498Q2Q2</accession>
<evidence type="ECO:0000256" key="5">
    <source>
        <dbReference type="ARBA" id="ARBA00023136"/>
    </source>
</evidence>
<dbReference type="Gene3D" id="1.20.1250.20">
    <property type="entry name" value="MFS general substrate transporter like domains"/>
    <property type="match status" value="1"/>
</dbReference>
<feature type="transmembrane region" description="Helical" evidence="6">
    <location>
        <begin position="233"/>
        <end position="253"/>
    </location>
</feature>
<dbReference type="PANTHER" id="PTHR42718">
    <property type="entry name" value="MAJOR FACILITATOR SUPERFAMILY MULTIDRUG TRANSPORTER MFSC"/>
    <property type="match status" value="1"/>
</dbReference>
<feature type="domain" description="Major facilitator superfamily (MFS) profile" evidence="7">
    <location>
        <begin position="22"/>
        <end position="511"/>
    </location>
</feature>
<protein>
    <submittedName>
        <fullName evidence="8">Multidrug resistance protein Stp</fullName>
    </submittedName>
</protein>
<comment type="subcellular location">
    <subcellularLocation>
        <location evidence="1">Cell membrane</location>
        <topology evidence="1">Multi-pass membrane protein</topology>
    </subcellularLocation>
</comment>
<dbReference type="GO" id="GO:0005886">
    <property type="term" value="C:plasma membrane"/>
    <property type="evidence" value="ECO:0007669"/>
    <property type="project" value="UniProtKB-SubCell"/>
</dbReference>
<dbReference type="InterPro" id="IPR036259">
    <property type="entry name" value="MFS_trans_sf"/>
</dbReference>
<dbReference type="InterPro" id="IPR020846">
    <property type="entry name" value="MFS_dom"/>
</dbReference>
<feature type="transmembrane region" description="Helical" evidence="6">
    <location>
        <begin position="15"/>
        <end position="35"/>
    </location>
</feature>
<proteinExistence type="predicted"/>
<dbReference type="PANTHER" id="PTHR42718:SF9">
    <property type="entry name" value="MAJOR FACILITATOR SUPERFAMILY MULTIDRUG TRANSPORTER MFSC"/>
    <property type="match status" value="1"/>
</dbReference>
<dbReference type="Pfam" id="PF07690">
    <property type="entry name" value="MFS_1"/>
    <property type="match status" value="1"/>
</dbReference>
<evidence type="ECO:0000313" key="8">
    <source>
        <dbReference type="EMBL" id="VBA39184.1"/>
    </source>
</evidence>
<feature type="transmembrane region" description="Helical" evidence="6">
    <location>
        <begin position="88"/>
        <end position="105"/>
    </location>
</feature>
<dbReference type="SUPFAM" id="SSF103473">
    <property type="entry name" value="MFS general substrate transporter"/>
    <property type="match status" value="1"/>
</dbReference>
<feature type="transmembrane region" description="Helical" evidence="6">
    <location>
        <begin position="337"/>
        <end position="356"/>
    </location>
</feature>
<feature type="transmembrane region" description="Helical" evidence="6">
    <location>
        <begin position="303"/>
        <end position="325"/>
    </location>
</feature>
<feature type="transmembrane region" description="Helical" evidence="6">
    <location>
        <begin position="146"/>
        <end position="164"/>
    </location>
</feature>
<dbReference type="InterPro" id="IPR011701">
    <property type="entry name" value="MFS"/>
</dbReference>
<feature type="transmembrane region" description="Helical" evidence="6">
    <location>
        <begin position="55"/>
        <end position="76"/>
    </location>
</feature>
<feature type="transmembrane region" description="Helical" evidence="6">
    <location>
        <begin position="274"/>
        <end position="297"/>
    </location>
</feature>
<evidence type="ECO:0000256" key="4">
    <source>
        <dbReference type="ARBA" id="ARBA00022989"/>
    </source>
</evidence>
<feature type="transmembrane region" description="Helical" evidence="6">
    <location>
        <begin position="117"/>
        <end position="139"/>
    </location>
</feature>
<name>A0A498Q2Q2_9MYCO</name>
<feature type="transmembrane region" description="Helical" evidence="6">
    <location>
        <begin position="209"/>
        <end position="227"/>
    </location>
</feature>
<keyword evidence="3 6" id="KW-0812">Transmembrane</keyword>